<evidence type="ECO:0000313" key="5">
    <source>
        <dbReference type="EMBL" id="MBY6274897.1"/>
    </source>
</evidence>
<dbReference type="Pfam" id="PF01546">
    <property type="entry name" value="Peptidase_M20"/>
    <property type="match status" value="1"/>
</dbReference>
<evidence type="ECO:0000259" key="4">
    <source>
        <dbReference type="Pfam" id="PF07687"/>
    </source>
</evidence>
<dbReference type="Gene3D" id="3.40.630.10">
    <property type="entry name" value="Zn peptidases"/>
    <property type="match status" value="1"/>
</dbReference>
<dbReference type="Pfam" id="PF07687">
    <property type="entry name" value="M20_dimer"/>
    <property type="match status" value="1"/>
</dbReference>
<dbReference type="SUPFAM" id="SSF55031">
    <property type="entry name" value="Bacterial exopeptidase dimerisation domain"/>
    <property type="match status" value="1"/>
</dbReference>
<dbReference type="Gene3D" id="3.30.70.360">
    <property type="match status" value="1"/>
</dbReference>
<evidence type="ECO:0000313" key="6">
    <source>
        <dbReference type="Proteomes" id="UP000732377"/>
    </source>
</evidence>
<dbReference type="RefSeq" id="WP_273377582.1">
    <property type="nucleotide sequence ID" value="NZ_PIUK01000006.1"/>
</dbReference>
<dbReference type="GO" id="GO:0008233">
    <property type="term" value="F:peptidase activity"/>
    <property type="evidence" value="ECO:0007669"/>
    <property type="project" value="UniProtKB-KW"/>
</dbReference>
<dbReference type="CDD" id="cd05680">
    <property type="entry name" value="M20_dipept_like"/>
    <property type="match status" value="1"/>
</dbReference>
<dbReference type="PANTHER" id="PTHR43270">
    <property type="entry name" value="BETA-ALA-HIS DIPEPTIDASE"/>
    <property type="match status" value="1"/>
</dbReference>
<comment type="caution">
    <text evidence="5">The sequence shown here is derived from an EMBL/GenBank/DDBJ whole genome shotgun (WGS) entry which is preliminary data.</text>
</comment>
<dbReference type="EMBL" id="PIUK01000006">
    <property type="protein sequence ID" value="MBY6274897.1"/>
    <property type="molecule type" value="Genomic_DNA"/>
</dbReference>
<name>A0A953LIN1_SYMTR</name>
<keyword evidence="1" id="KW-0645">Protease</keyword>
<dbReference type="SUPFAM" id="SSF53187">
    <property type="entry name" value="Zn-dependent exopeptidases"/>
    <property type="match status" value="1"/>
</dbReference>
<keyword evidence="2" id="KW-0479">Metal-binding</keyword>
<dbReference type="AlphaFoldDB" id="A0A953LIN1"/>
<dbReference type="InterPro" id="IPR002933">
    <property type="entry name" value="Peptidase_M20"/>
</dbReference>
<organism evidence="5 6">
    <name type="scientific">Symbiobacterium thermophilum</name>
    <dbReference type="NCBI Taxonomy" id="2734"/>
    <lineage>
        <taxon>Bacteria</taxon>
        <taxon>Bacillati</taxon>
        <taxon>Bacillota</taxon>
        <taxon>Clostridia</taxon>
        <taxon>Eubacteriales</taxon>
        <taxon>Symbiobacteriaceae</taxon>
        <taxon>Symbiobacterium</taxon>
    </lineage>
</organism>
<accession>A0A953LIN1</accession>
<evidence type="ECO:0000256" key="2">
    <source>
        <dbReference type="ARBA" id="ARBA00022723"/>
    </source>
</evidence>
<keyword evidence="3" id="KW-0378">Hydrolase</keyword>
<dbReference type="InterPro" id="IPR051458">
    <property type="entry name" value="Cyt/Met_Dipeptidase"/>
</dbReference>
<feature type="domain" description="Peptidase M20 dimerisation" evidence="4">
    <location>
        <begin position="193"/>
        <end position="352"/>
    </location>
</feature>
<dbReference type="InterPro" id="IPR036264">
    <property type="entry name" value="Bact_exopeptidase_dim_dom"/>
</dbReference>
<dbReference type="GO" id="GO:0046872">
    <property type="term" value="F:metal ion binding"/>
    <property type="evidence" value="ECO:0007669"/>
    <property type="project" value="UniProtKB-KW"/>
</dbReference>
<evidence type="ECO:0000256" key="1">
    <source>
        <dbReference type="ARBA" id="ARBA00022670"/>
    </source>
</evidence>
<evidence type="ECO:0000256" key="3">
    <source>
        <dbReference type="ARBA" id="ARBA00022801"/>
    </source>
</evidence>
<protein>
    <submittedName>
        <fullName evidence="5">Dipeptidase</fullName>
    </submittedName>
</protein>
<dbReference type="InterPro" id="IPR011650">
    <property type="entry name" value="Peptidase_M20_dimer"/>
</dbReference>
<dbReference type="NCBIfam" id="NF006053">
    <property type="entry name" value="PRK08201.1"/>
    <property type="match status" value="1"/>
</dbReference>
<gene>
    <name evidence="5" type="ORF">CWE10_01565</name>
</gene>
<proteinExistence type="predicted"/>
<dbReference type="Proteomes" id="UP000732377">
    <property type="component" value="Unassembled WGS sequence"/>
</dbReference>
<dbReference type="PANTHER" id="PTHR43270:SF12">
    <property type="entry name" value="SUCCINYL-DIAMINOPIMELATE DESUCCINYLASE"/>
    <property type="match status" value="1"/>
</dbReference>
<dbReference type="GO" id="GO:0006508">
    <property type="term" value="P:proteolysis"/>
    <property type="evidence" value="ECO:0007669"/>
    <property type="project" value="UniProtKB-KW"/>
</dbReference>
<dbReference type="NCBIfam" id="NF006579">
    <property type="entry name" value="PRK09104.1"/>
    <property type="match status" value="1"/>
</dbReference>
<reference evidence="5" key="1">
    <citation type="submission" date="2017-11" db="EMBL/GenBank/DDBJ databases">
        <title>Three new genomes from thermophilic consortium.</title>
        <authorList>
            <person name="Quaggio R."/>
            <person name="Amgarten D."/>
            <person name="Setubal J.C."/>
        </authorList>
    </citation>
    <scope>NUCLEOTIDE SEQUENCE</scope>
    <source>
        <strain evidence="5">ZCTH01-B2</strain>
    </source>
</reference>
<sequence>MQQVEAYLRERRDEHLRQLMDFLRIPSVSALSEHRSDVRRAAEWLAAELRRIGLNRVEVMETGGHPVVYAERLDNPGGPTALIYGHYDVQPVDPIELWTTPPFEPDIRDGKLYARGASDDKGQVFMHLKVIEALLAAEGRLPVNVKLLIEGEEEVGSENLERFIAAHRDLLKADVVVISDTALYARGVPSLTYALRGLAALEVHVIGAKGDLHSGAFGGAAPNAAQALVQLLATLHRPEGGVAVAGFYDQVRPLTPEEREGFAALGFDEEKLKADLGVDALPGEPGYTALERLWARPTLEINGIFGGFQGEGTKTVIPARAGAKITCRLVPDQDPERVLDAIEAHLKAHCPAGVRLEIRRMGGTPAAITPIDHPAIRAAMQALSDAYGAEARFIRTGGSIPVVGTFGAVLGTPCVLMGFSLEEENFHAPDEHFHLENFDLGMRALTRFWHYLAEGMK</sequence>
<dbReference type="NCBIfam" id="NF005914">
    <property type="entry name" value="PRK07907.1"/>
    <property type="match status" value="1"/>
</dbReference>